<dbReference type="InterPro" id="IPR023631">
    <property type="entry name" value="Amidase_dom"/>
</dbReference>
<dbReference type="InterPro" id="IPR036928">
    <property type="entry name" value="AS_sf"/>
</dbReference>
<dbReference type="PANTHER" id="PTHR11895">
    <property type="entry name" value="TRANSAMIDASE"/>
    <property type="match status" value="1"/>
</dbReference>
<keyword evidence="4" id="KW-1185">Reference proteome</keyword>
<protein>
    <submittedName>
        <fullName evidence="3">Asp-tRNA(Asn)/Glu-tRNA(Gln) amidotransferase A subunit family amidase</fullName>
    </submittedName>
</protein>
<sequence length="469" mass="48755">MTASGAARPTLAALVRVLVSRERTSLSLVEECLRRIAELDSGRDGLGAVLALNPRARAQAEAADEQLERTGRQRGPLHGIPVLIKDVFETEGIPTTFGCAAFKGYVPRQDAVAVRRLRAAGAIVLGKTSTPDLAMSWLSDSSNGSITVNSRSAAHEPGGSSAGSAVAVAAGLAPAALGSDTGGSVRVPASFNGVVGLRPTTGLVSPDGMSSLVTAQDTPGPLAGCVDDAAVLLQVLAGHQRPVGEARRPLGSYRLGVLALPGGPVAWDGADEVAAVVDAALARLAGEGARILDDVVVPDLLALMRDSSLYLISARDDIDAFLASRPELGSSSFLDLYYAGMFPESLDLAELLATRSRSSALLRAERLSNRRRLRDAVVRVMRNLRLDALVYPTVRVPAPLRDRNRALLPSRLLPVNTLIASQADLPALTLPAGTTDAGLPVGLELLGRPGTDGPLLGLGRAVESALKDE</sequence>
<dbReference type="PANTHER" id="PTHR11895:SF7">
    <property type="entry name" value="GLUTAMYL-TRNA(GLN) AMIDOTRANSFERASE SUBUNIT A, MITOCHONDRIAL"/>
    <property type="match status" value="1"/>
</dbReference>
<comment type="caution">
    <text evidence="3">The sequence shown here is derived from an EMBL/GenBank/DDBJ whole genome shotgun (WGS) entry which is preliminary data.</text>
</comment>
<proteinExistence type="inferred from homology"/>
<dbReference type="Gene3D" id="3.90.1300.10">
    <property type="entry name" value="Amidase signature (AS) domain"/>
    <property type="match status" value="1"/>
</dbReference>
<dbReference type="Proteomes" id="UP000295818">
    <property type="component" value="Unassembled WGS sequence"/>
</dbReference>
<evidence type="ECO:0000259" key="2">
    <source>
        <dbReference type="Pfam" id="PF01425"/>
    </source>
</evidence>
<evidence type="ECO:0000313" key="3">
    <source>
        <dbReference type="EMBL" id="TCO31530.1"/>
    </source>
</evidence>
<dbReference type="EMBL" id="SLWM01000001">
    <property type="protein sequence ID" value="TCO31530.1"/>
    <property type="molecule type" value="Genomic_DNA"/>
</dbReference>
<accession>A0ABY2BTG9</accession>
<evidence type="ECO:0000256" key="1">
    <source>
        <dbReference type="ARBA" id="ARBA00009199"/>
    </source>
</evidence>
<reference evidence="3 4" key="1">
    <citation type="journal article" date="2015" name="Stand. Genomic Sci.">
        <title>Genomic Encyclopedia of Bacterial and Archaeal Type Strains, Phase III: the genomes of soil and plant-associated and newly described type strains.</title>
        <authorList>
            <person name="Whitman W.B."/>
            <person name="Woyke T."/>
            <person name="Klenk H.P."/>
            <person name="Zhou Y."/>
            <person name="Lilburn T.G."/>
            <person name="Beck B.J."/>
            <person name="De Vos P."/>
            <person name="Vandamme P."/>
            <person name="Eisen J.A."/>
            <person name="Garrity G."/>
            <person name="Hugenholtz P."/>
            <person name="Kyrpides N.C."/>
        </authorList>
    </citation>
    <scope>NUCLEOTIDE SEQUENCE [LARGE SCALE GENOMIC DNA]</scope>
    <source>
        <strain evidence="3 4">VKM Ac-2538</strain>
    </source>
</reference>
<gene>
    <name evidence="3" type="ORF">EV644_101170</name>
</gene>
<organism evidence="3 4">
    <name type="scientific">Kribbella orskensis</name>
    <dbReference type="NCBI Taxonomy" id="2512216"/>
    <lineage>
        <taxon>Bacteria</taxon>
        <taxon>Bacillati</taxon>
        <taxon>Actinomycetota</taxon>
        <taxon>Actinomycetes</taxon>
        <taxon>Propionibacteriales</taxon>
        <taxon>Kribbellaceae</taxon>
        <taxon>Kribbella</taxon>
    </lineage>
</organism>
<evidence type="ECO:0000313" key="4">
    <source>
        <dbReference type="Proteomes" id="UP000295818"/>
    </source>
</evidence>
<dbReference type="InterPro" id="IPR000120">
    <property type="entry name" value="Amidase"/>
</dbReference>
<dbReference type="Pfam" id="PF01425">
    <property type="entry name" value="Amidase"/>
    <property type="match status" value="1"/>
</dbReference>
<comment type="similarity">
    <text evidence="1">Belongs to the amidase family.</text>
</comment>
<name>A0ABY2BTG9_9ACTN</name>
<feature type="domain" description="Amidase" evidence="2">
    <location>
        <begin position="28"/>
        <end position="456"/>
    </location>
</feature>
<dbReference type="SUPFAM" id="SSF75304">
    <property type="entry name" value="Amidase signature (AS) enzymes"/>
    <property type="match status" value="1"/>
</dbReference>